<dbReference type="AlphaFoldDB" id="K0NL83"/>
<sequence>MGVPGGCAAWNAVLTSSSPWPRRLAPEPGAGPVTARRSIKLRLLDRRTAPVSTAFMTGHTGAGWQFTR</sequence>
<evidence type="ECO:0000313" key="2">
    <source>
        <dbReference type="Proteomes" id="UP000007347"/>
    </source>
</evidence>
<name>K0NL83_DESTT</name>
<protein>
    <submittedName>
        <fullName evidence="1">Uncharacterized protein</fullName>
    </submittedName>
</protein>
<dbReference type="EMBL" id="FO203503">
    <property type="protein sequence ID" value="CCK80743.1"/>
    <property type="molecule type" value="Genomic_DNA"/>
</dbReference>
<dbReference type="HOGENOM" id="CLU_2787124_0_0_7"/>
<reference evidence="1 2" key="1">
    <citation type="journal article" date="2013" name="Environ. Microbiol.">
        <title>Complete genome, catabolic sub-proteomes and key-metabolites of Desulfobacula toluolica Tol2, a marine, aromatic compound-degrading, sulfate-reducing bacterium.</title>
        <authorList>
            <person name="Wohlbrand L."/>
            <person name="Jacob J.H."/>
            <person name="Kube M."/>
            <person name="Mussmann M."/>
            <person name="Jarling R."/>
            <person name="Beck A."/>
            <person name="Amann R."/>
            <person name="Wilkes H."/>
            <person name="Reinhardt R."/>
            <person name="Rabus R."/>
        </authorList>
    </citation>
    <scope>NUCLEOTIDE SEQUENCE [LARGE SCALE GENOMIC DNA]</scope>
    <source>
        <strain evidence="2">DSM 7467 / Tol2</strain>
    </source>
</reference>
<gene>
    <name evidence="1" type="ordered locus">TOL2_C25840</name>
</gene>
<dbReference type="Proteomes" id="UP000007347">
    <property type="component" value="Chromosome"/>
</dbReference>
<organism evidence="1 2">
    <name type="scientific">Desulfobacula toluolica (strain DSM 7467 / Tol2)</name>
    <dbReference type="NCBI Taxonomy" id="651182"/>
    <lineage>
        <taxon>Bacteria</taxon>
        <taxon>Pseudomonadati</taxon>
        <taxon>Thermodesulfobacteriota</taxon>
        <taxon>Desulfobacteria</taxon>
        <taxon>Desulfobacterales</taxon>
        <taxon>Desulfobacteraceae</taxon>
        <taxon>Desulfobacula</taxon>
    </lineage>
</organism>
<accession>K0NL83</accession>
<dbReference type="KEGG" id="dto:TOL2_C25840"/>
<evidence type="ECO:0000313" key="1">
    <source>
        <dbReference type="EMBL" id="CCK80743.1"/>
    </source>
</evidence>
<keyword evidence="2" id="KW-1185">Reference proteome</keyword>
<proteinExistence type="predicted"/>
<dbReference type="STRING" id="651182.TOL2_C25840"/>